<dbReference type="InterPro" id="IPR015946">
    <property type="entry name" value="KH_dom-like_a/b"/>
</dbReference>
<evidence type="ECO:0000256" key="6">
    <source>
        <dbReference type="ARBA" id="ARBA00024998"/>
    </source>
</evidence>
<organism evidence="11 12">
    <name type="scientific">Candidatus Sungiibacteriota bacterium</name>
    <dbReference type="NCBI Taxonomy" id="2750080"/>
    <lineage>
        <taxon>Bacteria</taxon>
        <taxon>Candidatus Sungiibacteriota</taxon>
    </lineage>
</organism>
<dbReference type="Gene3D" id="3.30.1140.32">
    <property type="entry name" value="Ribosomal protein S3, C-terminal domain"/>
    <property type="match status" value="1"/>
</dbReference>
<evidence type="ECO:0000256" key="4">
    <source>
        <dbReference type="ARBA" id="ARBA00022980"/>
    </source>
</evidence>
<gene>
    <name evidence="8 11" type="primary">rpsC</name>
    <name evidence="11" type="ORF">HY473_00370</name>
</gene>
<keyword evidence="3 8" id="KW-0694">RNA-binding</keyword>
<dbReference type="SUPFAM" id="SSF54821">
    <property type="entry name" value="Ribosomal protein S3 C-terminal domain"/>
    <property type="match status" value="1"/>
</dbReference>
<dbReference type="Proteomes" id="UP000756703">
    <property type="component" value="Unassembled WGS sequence"/>
</dbReference>
<keyword evidence="2 8" id="KW-0699">rRNA-binding</keyword>
<comment type="subunit">
    <text evidence="8">Part of the 30S ribosomal subunit. Forms a tight complex with proteins S10 and S14.</text>
</comment>
<evidence type="ECO:0000256" key="9">
    <source>
        <dbReference type="RuleBase" id="RU003624"/>
    </source>
</evidence>
<dbReference type="SUPFAM" id="SSF54814">
    <property type="entry name" value="Prokaryotic type KH domain (KH-domain type II)"/>
    <property type="match status" value="1"/>
</dbReference>
<dbReference type="FunFam" id="3.30.300.20:FF:000001">
    <property type="entry name" value="30S ribosomal protein S3"/>
    <property type="match status" value="1"/>
</dbReference>
<comment type="caution">
    <text evidence="11">The sequence shown here is derived from an EMBL/GenBank/DDBJ whole genome shotgun (WGS) entry which is preliminary data.</text>
</comment>
<dbReference type="Pfam" id="PF07650">
    <property type="entry name" value="KH_2"/>
    <property type="match status" value="1"/>
</dbReference>
<accession>A0A932YW72</accession>
<evidence type="ECO:0000313" key="12">
    <source>
        <dbReference type="Proteomes" id="UP000756703"/>
    </source>
</evidence>
<dbReference type="NCBIfam" id="TIGR01009">
    <property type="entry name" value="rpsC_bact"/>
    <property type="match status" value="1"/>
</dbReference>
<comment type="function">
    <text evidence="6 8">Binds the lower part of the 30S subunit head. Binds mRNA in the 70S ribosome, positioning it for translation.</text>
</comment>
<dbReference type="GO" id="GO:0006412">
    <property type="term" value="P:translation"/>
    <property type="evidence" value="ECO:0007669"/>
    <property type="project" value="UniProtKB-UniRule"/>
</dbReference>
<keyword evidence="5 8" id="KW-0687">Ribonucleoprotein</keyword>
<dbReference type="GO" id="GO:0022627">
    <property type="term" value="C:cytosolic small ribosomal subunit"/>
    <property type="evidence" value="ECO:0007669"/>
    <property type="project" value="TreeGrafter"/>
</dbReference>
<dbReference type="Pfam" id="PF00189">
    <property type="entry name" value="Ribosomal_S3_C"/>
    <property type="match status" value="1"/>
</dbReference>
<dbReference type="InterPro" id="IPR009019">
    <property type="entry name" value="KH_sf_prok-type"/>
</dbReference>
<evidence type="ECO:0000256" key="7">
    <source>
        <dbReference type="ARBA" id="ARBA00035257"/>
    </source>
</evidence>
<sequence>MTHRVHPYGFRLGETTTWKSRWFHPKKFKMYLREDTLLREWLVKRLANMRISGIEIERSPNTVTILLRTARPGILIGRGGEGITRLKADIEKKIHSLLKGARARRGGGAERRELKLTVEEVRSPETNAHVLAEEIREDIEKRIRFRRILKQAVEKVASHKEVQGIKVMLSGRLDGTEMSRVEWLKRGRVPLQTLRANIDYAFTEAHTTYGTIGIKVWIYKGDVFPTAASEAREKQR</sequence>
<dbReference type="InterPro" id="IPR001351">
    <property type="entry name" value="Ribosomal_uS3_C"/>
</dbReference>
<evidence type="ECO:0000313" key="11">
    <source>
        <dbReference type="EMBL" id="MBI4132541.1"/>
    </source>
</evidence>
<dbReference type="GO" id="GO:0019843">
    <property type="term" value="F:rRNA binding"/>
    <property type="evidence" value="ECO:0007669"/>
    <property type="project" value="UniProtKB-UniRule"/>
</dbReference>
<comment type="similarity">
    <text evidence="1 8 9">Belongs to the universal ribosomal protein uS3 family.</text>
</comment>
<dbReference type="PROSITE" id="PS50823">
    <property type="entry name" value="KH_TYPE_2"/>
    <property type="match status" value="1"/>
</dbReference>
<dbReference type="SMART" id="SM00322">
    <property type="entry name" value="KH"/>
    <property type="match status" value="1"/>
</dbReference>
<dbReference type="InterPro" id="IPR004044">
    <property type="entry name" value="KH_dom_type_2"/>
</dbReference>
<dbReference type="Gene3D" id="3.30.300.20">
    <property type="match status" value="1"/>
</dbReference>
<evidence type="ECO:0000256" key="2">
    <source>
        <dbReference type="ARBA" id="ARBA00022730"/>
    </source>
</evidence>
<dbReference type="EMBL" id="JACQMI010000003">
    <property type="protein sequence ID" value="MBI4132541.1"/>
    <property type="molecule type" value="Genomic_DNA"/>
</dbReference>
<feature type="domain" description="KH type-2" evidence="10">
    <location>
        <begin position="38"/>
        <end position="122"/>
    </location>
</feature>
<dbReference type="InterPro" id="IPR036419">
    <property type="entry name" value="Ribosomal_S3_C_sf"/>
</dbReference>
<protein>
    <recommendedName>
        <fullName evidence="7 8">Small ribosomal subunit protein uS3</fullName>
    </recommendedName>
</protein>
<dbReference type="PANTHER" id="PTHR11760">
    <property type="entry name" value="30S/40S RIBOSOMAL PROTEIN S3"/>
    <property type="match status" value="1"/>
</dbReference>
<evidence type="ECO:0000256" key="3">
    <source>
        <dbReference type="ARBA" id="ARBA00022884"/>
    </source>
</evidence>
<dbReference type="CDD" id="cd02412">
    <property type="entry name" value="KH-II_30S_S3"/>
    <property type="match status" value="1"/>
</dbReference>
<proteinExistence type="inferred from homology"/>
<dbReference type="AlphaFoldDB" id="A0A932YW72"/>
<dbReference type="HAMAP" id="MF_01309_B">
    <property type="entry name" value="Ribosomal_uS3_B"/>
    <property type="match status" value="1"/>
</dbReference>
<evidence type="ECO:0000256" key="1">
    <source>
        <dbReference type="ARBA" id="ARBA00010761"/>
    </source>
</evidence>
<evidence type="ECO:0000256" key="8">
    <source>
        <dbReference type="HAMAP-Rule" id="MF_01309"/>
    </source>
</evidence>
<dbReference type="InterPro" id="IPR057258">
    <property type="entry name" value="Ribosomal_uS3"/>
</dbReference>
<dbReference type="InterPro" id="IPR005704">
    <property type="entry name" value="Ribosomal_uS3_bac-typ"/>
</dbReference>
<name>A0A932YW72_9BACT</name>
<dbReference type="GO" id="GO:0003735">
    <property type="term" value="F:structural constituent of ribosome"/>
    <property type="evidence" value="ECO:0007669"/>
    <property type="project" value="InterPro"/>
</dbReference>
<dbReference type="InterPro" id="IPR018280">
    <property type="entry name" value="Ribosomal_uS3_CS"/>
</dbReference>
<dbReference type="PANTHER" id="PTHR11760:SF19">
    <property type="entry name" value="SMALL RIBOSOMAL SUBUNIT PROTEIN US3C"/>
    <property type="match status" value="1"/>
</dbReference>
<evidence type="ECO:0000256" key="5">
    <source>
        <dbReference type="ARBA" id="ARBA00023274"/>
    </source>
</evidence>
<evidence type="ECO:0000259" key="10">
    <source>
        <dbReference type="PROSITE" id="PS50823"/>
    </source>
</evidence>
<dbReference type="PROSITE" id="PS00548">
    <property type="entry name" value="RIBOSOMAL_S3"/>
    <property type="match status" value="1"/>
</dbReference>
<dbReference type="InterPro" id="IPR004087">
    <property type="entry name" value="KH_dom"/>
</dbReference>
<keyword evidence="4 8" id="KW-0689">Ribosomal protein</keyword>
<dbReference type="GO" id="GO:0003729">
    <property type="term" value="F:mRNA binding"/>
    <property type="evidence" value="ECO:0007669"/>
    <property type="project" value="UniProtKB-UniRule"/>
</dbReference>
<reference evidence="11" key="1">
    <citation type="submission" date="2020-07" db="EMBL/GenBank/DDBJ databases">
        <title>Huge and variable diversity of episymbiotic CPR bacteria and DPANN archaea in groundwater ecosystems.</title>
        <authorList>
            <person name="He C.Y."/>
            <person name="Keren R."/>
            <person name="Whittaker M."/>
            <person name="Farag I.F."/>
            <person name="Doudna J."/>
            <person name="Cate J.H.D."/>
            <person name="Banfield J.F."/>
        </authorList>
    </citation>
    <scope>NUCLEOTIDE SEQUENCE</scope>
    <source>
        <strain evidence="11">NC_groundwater_1225_Ag_S-0.1um_56_177</strain>
    </source>
</reference>